<proteinExistence type="predicted"/>
<feature type="compositionally biased region" description="Polar residues" evidence="3">
    <location>
        <begin position="1108"/>
        <end position="1128"/>
    </location>
</feature>
<keyword evidence="2" id="KW-0175">Coiled coil</keyword>
<feature type="region of interest" description="Disordered" evidence="3">
    <location>
        <begin position="1032"/>
        <end position="1051"/>
    </location>
</feature>
<feature type="compositionally biased region" description="Basic and acidic residues" evidence="3">
    <location>
        <begin position="1"/>
        <end position="10"/>
    </location>
</feature>
<dbReference type="PANTHER" id="PTHR10887:SF341">
    <property type="entry name" value="NFX1-TYPE ZINC FINGER-CONTAINING PROTEIN 1"/>
    <property type="match status" value="1"/>
</dbReference>
<dbReference type="Proteomes" id="UP000825890">
    <property type="component" value="Unassembled WGS sequence"/>
</dbReference>
<dbReference type="SUPFAM" id="SSF52540">
    <property type="entry name" value="P-loop containing nucleoside triphosphate hydrolases"/>
    <property type="match status" value="1"/>
</dbReference>
<gene>
    <name evidence="7" type="ORF">CKM354_000840100</name>
</gene>
<dbReference type="GO" id="GO:0031048">
    <property type="term" value="P:regulatory ncRNA-mediated heterochromatin formation"/>
    <property type="evidence" value="ECO:0007669"/>
    <property type="project" value="TreeGrafter"/>
</dbReference>
<sequence length="1179" mass="133249">MNEHLEERFSKRPKKQAPAPDDAAAERIMPFKLNPRVAKYFEKSVHGPGWLSKPELPTSAEVMDHDDDNNSSSDVVELEPNRPFGAWESKEEYLSTQYELYREDAIRGLREAVTRMRICPDAVEDSYNGKIGIYEKVHICGVTASTRGLAHRITFSTRRAGKMILWEQSKRLIAGGLVVLTPADDKFKSKAIVATVAARPLEYLKFDPPELDLFFASADDLEIDPAIEWLMIEDKSGLYEANRHTLLALQRMMREPFPLSEHILSAQPTISPPKYITEHPHLNLAAVLDGNKEKSYENVDVVSSWPHDPQSQLDSSQLEALRRILTKRLAIVQGPPGTGKTHVSVKAVKVMLENWQPGDPPILVACQTNHAIDQFLRHVATFETDFVRLGGRSKDKDVVKKRVLFNVRKETSENPPAGSLYTKARASLHRLQKQLPLLLTALQPGKKPLDHRLLESCKILTEAQADSLQEGASRWVQSTKTISNETYSPFTVWLGSKLIPVNPKQTSNEHGFDHEEADLEQERLREEEAENAAQEEEEFDKLYGPYYDIADNFTCRKAPGLDHKAEEFLKQQDMWKIPEAARGAVYRYLQSALKKYILPSIRDLAKKMNDEARKRRIGQFEMDEPILKRQKIIGMTTTGLGKYRGLLSALQPRVVLIEEAAETLEAPVTVACMPSLQHLILVGDHLQLRPHTHVNEHEDEPWYLNVSLFERMVNNKLEYSTLRKQRRMIPEVRRILAPIYGDLIEDHPSVSDPKHRPSVPGMGGVNSFWFTHAWRESRDDMMSCYNEDEARMIAGFVEYLCYNGVQAEDITILTFYNGQRKKILAELRARVSLRDYRFAVVTVDSYQGEENKIVLLSLARSNENYQIGFLSVDNRVCVALSRAQCGFYIFGNARLLHNVESSYAKVKSKKRYERQDGGKLRKPKTWTQVMQHMAGREVARPEDIPKVHPQRFDEHFPIHCQRHETKVIIDSPEDWEKINGGCTIDCQDQLPCGHPCPCKCHPFDHSIVNCTKCREPPTANAGSQLTAVVKKSSAGQLSDGSRATSSSGDSESWKTFAVAAQNEYQQAVDAYVPYSQLPKPKATLIEIDDTGVATRNLAAIQTDVENLSVDSGSTSTVTPSRALQSTQKPKLGLDGAADDSSSSGSISAGKAKRQKWKETFRHEKQPAKKDWSQEESLLD</sequence>
<feature type="domain" description="DNA2/NAM7 helicase helicase" evidence="4">
    <location>
        <begin position="312"/>
        <end position="692"/>
    </location>
</feature>
<dbReference type="Gene3D" id="3.40.50.300">
    <property type="entry name" value="P-loop containing nucleotide triphosphate hydrolases"/>
    <property type="match status" value="3"/>
</dbReference>
<feature type="domain" description="DNA2/NAM7 helicase-like C-terminal" evidence="5">
    <location>
        <begin position="704"/>
        <end position="893"/>
    </location>
</feature>
<dbReference type="InterPro" id="IPR027417">
    <property type="entry name" value="P-loop_NTPase"/>
</dbReference>
<dbReference type="RefSeq" id="XP_044659709.1">
    <property type="nucleotide sequence ID" value="XM_044803774.1"/>
</dbReference>
<dbReference type="CDD" id="cd18808">
    <property type="entry name" value="SF1_C_Upf1"/>
    <property type="match status" value="1"/>
</dbReference>
<protein>
    <recommendedName>
        <fullName evidence="9">Helicase required for RNAi-mediated heterochromatin assembly 1</fullName>
    </recommendedName>
</protein>
<dbReference type="Pfam" id="PF25396">
    <property type="entry name" value="ZNFX1"/>
    <property type="match status" value="1"/>
</dbReference>
<feature type="region of interest" description="Disordered" evidence="3">
    <location>
        <begin position="1108"/>
        <end position="1179"/>
    </location>
</feature>
<feature type="domain" description="ZNFX1" evidence="6">
    <location>
        <begin position="128"/>
        <end position="234"/>
    </location>
</feature>
<evidence type="ECO:0000259" key="6">
    <source>
        <dbReference type="Pfam" id="PF25396"/>
    </source>
</evidence>
<evidence type="ECO:0008006" key="9">
    <source>
        <dbReference type="Google" id="ProtNLM"/>
    </source>
</evidence>
<dbReference type="Pfam" id="PF13087">
    <property type="entry name" value="AAA_12"/>
    <property type="match status" value="1"/>
</dbReference>
<evidence type="ECO:0000313" key="7">
    <source>
        <dbReference type="EMBL" id="GIZ45222.1"/>
    </source>
</evidence>
<evidence type="ECO:0000256" key="1">
    <source>
        <dbReference type="ARBA" id="ARBA00022806"/>
    </source>
</evidence>
<feature type="coiled-coil region" evidence="2">
    <location>
        <begin position="512"/>
        <end position="539"/>
    </location>
</feature>
<feature type="compositionally biased region" description="Low complexity" evidence="3">
    <location>
        <begin position="1134"/>
        <end position="1149"/>
    </location>
</feature>
<dbReference type="InterPro" id="IPR041677">
    <property type="entry name" value="DNA2/NAM7_AAA_11"/>
</dbReference>
<accession>A0A9P3CL69</accession>
<keyword evidence="1" id="KW-0378">Hydrolase</keyword>
<evidence type="ECO:0000259" key="5">
    <source>
        <dbReference type="Pfam" id="PF13087"/>
    </source>
</evidence>
<reference evidence="7 8" key="1">
    <citation type="submission" date="2021-01" db="EMBL/GenBank/DDBJ databases">
        <title>Cercospora kikuchii MAFF 305040 whole genome shotgun sequence.</title>
        <authorList>
            <person name="Kashiwa T."/>
            <person name="Suzuki T."/>
        </authorList>
    </citation>
    <scope>NUCLEOTIDE SEQUENCE [LARGE SCALE GENOMIC DNA]</scope>
    <source>
        <strain evidence="7 8">MAFF 305040</strain>
    </source>
</reference>
<keyword evidence="8" id="KW-1185">Reference proteome</keyword>
<feature type="compositionally biased region" description="Basic and acidic residues" evidence="3">
    <location>
        <begin position="1156"/>
        <end position="1172"/>
    </location>
</feature>
<evidence type="ECO:0000259" key="4">
    <source>
        <dbReference type="Pfam" id="PF13086"/>
    </source>
</evidence>
<evidence type="ECO:0000256" key="3">
    <source>
        <dbReference type="SAM" id="MobiDB-lite"/>
    </source>
</evidence>
<dbReference type="InterPro" id="IPR041679">
    <property type="entry name" value="DNA2/NAM7-like_C"/>
</dbReference>
<keyword evidence="1" id="KW-0547">Nucleotide-binding</keyword>
<comment type="caution">
    <text evidence="7">The sequence shown here is derived from an EMBL/GenBank/DDBJ whole genome shotgun (WGS) entry which is preliminary data.</text>
</comment>
<dbReference type="GO" id="GO:0031380">
    <property type="term" value="C:nuclear RNA-directed RNA polymerase complex"/>
    <property type="evidence" value="ECO:0007669"/>
    <property type="project" value="TreeGrafter"/>
</dbReference>
<dbReference type="Pfam" id="PF13086">
    <property type="entry name" value="AAA_11"/>
    <property type="match status" value="1"/>
</dbReference>
<dbReference type="GO" id="GO:0004386">
    <property type="term" value="F:helicase activity"/>
    <property type="evidence" value="ECO:0007669"/>
    <property type="project" value="InterPro"/>
</dbReference>
<evidence type="ECO:0000256" key="2">
    <source>
        <dbReference type="SAM" id="Coils"/>
    </source>
</evidence>
<dbReference type="PANTHER" id="PTHR10887">
    <property type="entry name" value="DNA2/NAM7 HELICASE FAMILY"/>
    <property type="match status" value="1"/>
</dbReference>
<dbReference type="InterPro" id="IPR057373">
    <property type="entry name" value="ZNFX1"/>
</dbReference>
<dbReference type="AlphaFoldDB" id="A0A9P3CL69"/>
<feature type="region of interest" description="Disordered" evidence="3">
    <location>
        <begin position="1"/>
        <end position="26"/>
    </location>
</feature>
<name>A0A9P3CL69_9PEZI</name>
<dbReference type="OrthoDB" id="409395at2759"/>
<evidence type="ECO:0000313" key="8">
    <source>
        <dbReference type="Proteomes" id="UP000825890"/>
    </source>
</evidence>
<keyword evidence="1" id="KW-0067">ATP-binding</keyword>
<organism evidence="7 8">
    <name type="scientific">Cercospora kikuchii</name>
    <dbReference type="NCBI Taxonomy" id="84275"/>
    <lineage>
        <taxon>Eukaryota</taxon>
        <taxon>Fungi</taxon>
        <taxon>Dikarya</taxon>
        <taxon>Ascomycota</taxon>
        <taxon>Pezizomycotina</taxon>
        <taxon>Dothideomycetes</taxon>
        <taxon>Dothideomycetidae</taxon>
        <taxon>Mycosphaerellales</taxon>
        <taxon>Mycosphaerellaceae</taxon>
        <taxon>Cercospora</taxon>
    </lineage>
</organism>
<feature type="compositionally biased region" description="Polar residues" evidence="3">
    <location>
        <begin position="1033"/>
        <end position="1050"/>
    </location>
</feature>
<dbReference type="GeneID" id="68293976"/>
<dbReference type="EMBL" id="BOLY01000005">
    <property type="protein sequence ID" value="GIZ45222.1"/>
    <property type="molecule type" value="Genomic_DNA"/>
</dbReference>
<dbReference type="InterPro" id="IPR047187">
    <property type="entry name" value="SF1_C_Upf1"/>
</dbReference>
<dbReference type="InterPro" id="IPR045055">
    <property type="entry name" value="DNA2/NAM7-like"/>
</dbReference>
<keyword evidence="1" id="KW-0347">Helicase</keyword>